<sequence length="1181" mass="131887">MSLYTALDSLRKEIRLLVLQPGADTDPLQCQLQVASLLSAPPYEALSYVWGLGQNSLSVSVDGHDVPVTDNLHAALRRLRYPDQTPVPTVSQKQSDEVDKLMKETDQFLQGLFSSLSPKLDGDSPLIAELRELSKPLPLSGNQDTFVITKTRPCIWHGDDRDAPSLELRHDFSTQSDSVFHALCTFKLLSQDHHLHEIPYLQPEPDGQHTFLTGARRAAHWLASRDWWTRVWTVQECVLPKNCTVIYGPVEMPWDTLLSGMSNFQRHRSSCCSLVPGVHDMLNFHTDIIPILQELRSQNGSSSLETLVRQFRYRAATDPRDKVYALLPLVTDWGHHLPLVPDYSKTVTAAQVCADAVLKMIGMSGSLNPLCQQTGPNRDQGTCFPSWVPDFSVPYAAGGTLNRFTKQLNAYDACGGTKANATVVDSGILVVEGVRVDSIQRASTHLMDLRHEAQIAVFEHWQEVAEEECSKTNPNWRDCFWRTLCGDTVLDTVNSHLPQSPSPVRRAVSKDELLFDAWCMANGHSKLRQRHNEGRDTNAETLPSSAIAHEQIGAMDRAISTATRDRRFIVGKSGKLGIAPKKAILTFPPDEIFVIQGGKTPFVLRQAGTRDVSGVGPRLCYEFVGDCYLHGVMDGEVMVGFETSNMARKGSRKVRTGCLTCKIRRVKCDEAKPACHRCTSTGRKCDGYAPGPAAGPRNFRPRHAIAAVGSPAEGRALQFFGDTAGPFLSGAMDPQFWTQLVMQFSGFEPAVKHSVVAISALYEQVHAETRSEVRLGDNRLALRHYNAAIRELKAMDNPSVVLLVCVLFTCIECLQSNREAAIRHCKSGIAILENAPSVHPWAKEHLMPIFRRLSIVPFFFGTGVADFPSLVSWRGPVPAVFSSFSDAQAMMDDIFCRTVRLVRWGDAHRTGGLRHQPVSSQLLAEQEKITSLLEQWHVLFVDLDAPLTSPATPVSKHFKLGQDYINQMLRNFLLIRYDVCRIWSELAFSAHETDYDVHLDSFRRMVALAMSLTMVPEGSRITTRSPKFIFETGFTSMLFFVASKCRCLHTRLDALRLMKVLGIPRENLWEVSTMHGIGRRVIEIEHDVCLDGSGQPSPPASCSGLPPDHKRVRDTSTESKDIIHRDKLGVEVHGRMVSFIMRSLSDTIYTHTEFLSSEDHVSCIESTKLKMPIRRAVRLER</sequence>
<dbReference type="GO" id="GO:0000981">
    <property type="term" value="F:DNA-binding transcription factor activity, RNA polymerase II-specific"/>
    <property type="evidence" value="ECO:0007669"/>
    <property type="project" value="InterPro"/>
</dbReference>
<dbReference type="Pfam" id="PF00172">
    <property type="entry name" value="Zn_clus"/>
    <property type="match status" value="1"/>
</dbReference>
<reference evidence="9 10" key="1">
    <citation type="submission" date="2015-09" db="EMBL/GenBank/DDBJ databases">
        <title>Draft genome of a European isolate of the apple canker pathogen Neonectria ditissima.</title>
        <authorList>
            <person name="Gomez-Cortecero A."/>
            <person name="Harrison R.J."/>
            <person name="Armitage A.D."/>
        </authorList>
    </citation>
    <scope>NUCLEOTIDE SEQUENCE [LARGE SCALE GENOMIC DNA]</scope>
    <source>
        <strain evidence="9 10">R09/05</strain>
    </source>
</reference>
<feature type="domain" description="Zn(2)-C6 fungal-type" evidence="8">
    <location>
        <begin position="657"/>
        <end position="685"/>
    </location>
</feature>
<dbReference type="InterPro" id="IPR052360">
    <property type="entry name" value="Transcr_Regulatory_Proteins"/>
</dbReference>
<feature type="compositionally biased region" description="Basic and acidic residues" evidence="7">
    <location>
        <begin position="1107"/>
        <end position="1118"/>
    </location>
</feature>
<keyword evidence="6" id="KW-0539">Nucleus</keyword>
<evidence type="ECO:0000313" key="9">
    <source>
        <dbReference type="EMBL" id="KPM41495.1"/>
    </source>
</evidence>
<dbReference type="GO" id="GO:0003677">
    <property type="term" value="F:DNA binding"/>
    <property type="evidence" value="ECO:0007669"/>
    <property type="project" value="UniProtKB-KW"/>
</dbReference>
<evidence type="ECO:0000313" key="10">
    <source>
        <dbReference type="Proteomes" id="UP000050424"/>
    </source>
</evidence>
<dbReference type="STRING" id="78410.A0A0P7B561"/>
<evidence type="ECO:0000256" key="2">
    <source>
        <dbReference type="ARBA" id="ARBA00022833"/>
    </source>
</evidence>
<evidence type="ECO:0000256" key="3">
    <source>
        <dbReference type="ARBA" id="ARBA00023015"/>
    </source>
</evidence>
<dbReference type="PANTHER" id="PTHR36206:SF16">
    <property type="entry name" value="TRANSCRIPTION FACTOR DOMAIN-CONTAINING PROTEIN-RELATED"/>
    <property type="match status" value="1"/>
</dbReference>
<evidence type="ECO:0000256" key="1">
    <source>
        <dbReference type="ARBA" id="ARBA00022723"/>
    </source>
</evidence>
<comment type="caution">
    <text evidence="9">The sequence shown here is derived from an EMBL/GenBank/DDBJ whole genome shotgun (WGS) entry which is preliminary data.</text>
</comment>
<keyword evidence="4" id="KW-0238">DNA-binding</keyword>
<proteinExistence type="predicted"/>
<feature type="region of interest" description="Disordered" evidence="7">
    <location>
        <begin position="1094"/>
        <end position="1118"/>
    </location>
</feature>
<keyword evidence="1" id="KW-0479">Metal-binding</keyword>
<accession>A0A0P7B561</accession>
<dbReference type="InterPro" id="IPR001138">
    <property type="entry name" value="Zn2Cys6_DnaBD"/>
</dbReference>
<dbReference type="Proteomes" id="UP000050424">
    <property type="component" value="Unassembled WGS sequence"/>
</dbReference>
<dbReference type="Pfam" id="PF26639">
    <property type="entry name" value="Het-6_barrel"/>
    <property type="match status" value="1"/>
</dbReference>
<keyword evidence="10" id="KW-1185">Reference proteome</keyword>
<dbReference type="OrthoDB" id="2593732at2759"/>
<evidence type="ECO:0000256" key="5">
    <source>
        <dbReference type="ARBA" id="ARBA00023163"/>
    </source>
</evidence>
<keyword evidence="5" id="KW-0804">Transcription</keyword>
<dbReference type="Gene3D" id="4.10.240.10">
    <property type="entry name" value="Zn(2)-C6 fungal-type DNA-binding domain"/>
    <property type="match status" value="1"/>
</dbReference>
<dbReference type="GO" id="GO:0008270">
    <property type="term" value="F:zinc ion binding"/>
    <property type="evidence" value="ECO:0007669"/>
    <property type="project" value="InterPro"/>
</dbReference>
<keyword evidence="2" id="KW-0862">Zinc</keyword>
<dbReference type="SUPFAM" id="SSF57701">
    <property type="entry name" value="Zn2/Cys6 DNA-binding domain"/>
    <property type="match status" value="1"/>
</dbReference>
<protein>
    <recommendedName>
        <fullName evidence="8">Zn(2)-C6 fungal-type domain-containing protein</fullName>
    </recommendedName>
</protein>
<dbReference type="SMART" id="SM00066">
    <property type="entry name" value="GAL4"/>
    <property type="match status" value="1"/>
</dbReference>
<organism evidence="9 10">
    <name type="scientific">Neonectria ditissima</name>
    <dbReference type="NCBI Taxonomy" id="78410"/>
    <lineage>
        <taxon>Eukaryota</taxon>
        <taxon>Fungi</taxon>
        <taxon>Dikarya</taxon>
        <taxon>Ascomycota</taxon>
        <taxon>Pezizomycotina</taxon>
        <taxon>Sordariomycetes</taxon>
        <taxon>Hypocreomycetidae</taxon>
        <taxon>Hypocreales</taxon>
        <taxon>Nectriaceae</taxon>
        <taxon>Neonectria</taxon>
    </lineage>
</organism>
<dbReference type="PANTHER" id="PTHR36206">
    <property type="entry name" value="ASPERCRYPTIN BIOSYNTHESIS CLUSTER-SPECIFIC TRANSCRIPTION REGULATOR ATNN-RELATED"/>
    <property type="match status" value="1"/>
</dbReference>
<name>A0A0P7B561_9HYPO</name>
<dbReference type="PROSITE" id="PS00463">
    <property type="entry name" value="ZN2_CY6_FUNGAL_1"/>
    <property type="match status" value="1"/>
</dbReference>
<evidence type="ECO:0000256" key="6">
    <source>
        <dbReference type="ARBA" id="ARBA00023242"/>
    </source>
</evidence>
<evidence type="ECO:0000259" key="8">
    <source>
        <dbReference type="PROSITE" id="PS50048"/>
    </source>
</evidence>
<keyword evidence="3" id="KW-0805">Transcription regulation</keyword>
<gene>
    <name evidence="9" type="ORF">AK830_g5080</name>
</gene>
<evidence type="ECO:0000256" key="4">
    <source>
        <dbReference type="ARBA" id="ARBA00023125"/>
    </source>
</evidence>
<dbReference type="PROSITE" id="PS50048">
    <property type="entry name" value="ZN2_CY6_FUNGAL_2"/>
    <property type="match status" value="1"/>
</dbReference>
<dbReference type="CDD" id="cd00067">
    <property type="entry name" value="GAL4"/>
    <property type="match status" value="1"/>
</dbReference>
<evidence type="ECO:0000256" key="7">
    <source>
        <dbReference type="SAM" id="MobiDB-lite"/>
    </source>
</evidence>
<dbReference type="AlphaFoldDB" id="A0A0P7B561"/>
<dbReference type="EMBL" id="LKCW01000064">
    <property type="protein sequence ID" value="KPM41495.1"/>
    <property type="molecule type" value="Genomic_DNA"/>
</dbReference>
<dbReference type="InterPro" id="IPR036864">
    <property type="entry name" value="Zn2-C6_fun-type_DNA-bd_sf"/>
</dbReference>